<dbReference type="AlphaFoldDB" id="A0A3L9L6G9"/>
<feature type="domain" description="Formamidopyrimidine-DNA glycosylase catalytic" evidence="16">
    <location>
        <begin position="2"/>
        <end position="106"/>
    </location>
</feature>
<dbReference type="SUPFAM" id="SSF81624">
    <property type="entry name" value="N-terminal domain of MutM-like DNA repair proteins"/>
    <property type="match status" value="1"/>
</dbReference>
<comment type="caution">
    <text evidence="17">The sequence shown here is derived from an EMBL/GenBank/DDBJ whole genome shotgun (WGS) entry which is preliminary data.</text>
</comment>
<keyword evidence="6" id="KW-0378">Hydrolase</keyword>
<evidence type="ECO:0000256" key="4">
    <source>
        <dbReference type="ARBA" id="ARBA00022763"/>
    </source>
</evidence>
<evidence type="ECO:0000256" key="14">
    <source>
        <dbReference type="SAM" id="MobiDB-lite"/>
    </source>
</evidence>
<evidence type="ECO:0000259" key="15">
    <source>
        <dbReference type="PROSITE" id="PS51066"/>
    </source>
</evidence>
<keyword evidence="18" id="KW-1185">Reference proteome</keyword>
<gene>
    <name evidence="17" type="ORF">EAE32_02765</name>
</gene>
<feature type="domain" description="FPG-type" evidence="15">
    <location>
        <begin position="325"/>
        <end position="376"/>
    </location>
</feature>
<evidence type="ECO:0000256" key="7">
    <source>
        <dbReference type="ARBA" id="ARBA00022833"/>
    </source>
</evidence>
<feature type="compositionally biased region" description="Low complexity" evidence="14">
    <location>
        <begin position="117"/>
        <end position="138"/>
    </location>
</feature>
<dbReference type="EMBL" id="RDEX01000001">
    <property type="protein sequence ID" value="RLY94161.1"/>
    <property type="molecule type" value="Genomic_DNA"/>
</dbReference>
<dbReference type="Gene3D" id="1.10.8.50">
    <property type="match status" value="1"/>
</dbReference>
<evidence type="ECO:0000256" key="9">
    <source>
        <dbReference type="ARBA" id="ARBA00023204"/>
    </source>
</evidence>
<sequence>MPEGDSVYRQCKMLREALEGAVVESSDFRVPALATSDVSGRTVVAVVPRGKHILIRLSAAPDAEEMRSGAEPLTLHSHLMMDGTWRVFDRQRDDDAARPGDAHTTGSAAGENEAPRRGTGAAPQPGARGRGAARAASSAGGGTGSVRRSRPGASPYRPRARRGGSVRSAAEARTRISADVAIGQGSHTIRAILRTQDVEAVGFDVKDVRLVPTRLEDQELVGYLGPDILGPDWDLEKALERLSAQPDRAIGTALMDQRNLAGIGNVYRVETLFMSRTNPWARVDSLPEGKLREIVVLAHKLLHLNKDRSMRSTVGQAPQGRPLFWTYGKDGQPCRRCGTVLKRGEIDDALLTVDPAPSRTAVQHLRTIAWCPRCQAAE</sequence>
<dbReference type="RefSeq" id="WP_121864109.1">
    <property type="nucleotide sequence ID" value="NZ_RDEX01000001.1"/>
</dbReference>
<dbReference type="SMART" id="SM00898">
    <property type="entry name" value="Fapy_DNA_glyco"/>
    <property type="match status" value="1"/>
</dbReference>
<keyword evidence="4" id="KW-0227">DNA damage</keyword>
<keyword evidence="7" id="KW-0862">Zinc</keyword>
<organism evidence="17 18">
    <name type="scientific">Kocuria tytonicola</name>
    <dbReference type="NCBI Taxonomy" id="2055946"/>
    <lineage>
        <taxon>Bacteria</taxon>
        <taxon>Bacillati</taxon>
        <taxon>Actinomycetota</taxon>
        <taxon>Actinomycetes</taxon>
        <taxon>Micrococcales</taxon>
        <taxon>Micrococcaceae</taxon>
        <taxon>Kocuria</taxon>
    </lineage>
</organism>
<dbReference type="SUPFAM" id="SSF46946">
    <property type="entry name" value="S13-like H2TH domain"/>
    <property type="match status" value="1"/>
</dbReference>
<evidence type="ECO:0000313" key="18">
    <source>
        <dbReference type="Proteomes" id="UP000277871"/>
    </source>
</evidence>
<dbReference type="GO" id="GO:0000703">
    <property type="term" value="F:oxidized pyrimidine nucleobase lesion DNA N-glycosylase activity"/>
    <property type="evidence" value="ECO:0007669"/>
    <property type="project" value="TreeGrafter"/>
</dbReference>
<evidence type="ECO:0000256" key="13">
    <source>
        <dbReference type="PROSITE-ProRule" id="PRU00391"/>
    </source>
</evidence>
<comment type="similarity">
    <text evidence="1">Belongs to the FPG family.</text>
</comment>
<evidence type="ECO:0000259" key="16">
    <source>
        <dbReference type="PROSITE" id="PS51068"/>
    </source>
</evidence>
<keyword evidence="9" id="KW-0234">DNA repair</keyword>
<dbReference type="InterPro" id="IPR010979">
    <property type="entry name" value="Ribosomal_uS13-like_H2TH"/>
</dbReference>
<keyword evidence="8" id="KW-0238">DNA-binding</keyword>
<dbReference type="InterPro" id="IPR035937">
    <property type="entry name" value="FPG_N"/>
</dbReference>
<reference evidence="17 18" key="1">
    <citation type="submission" date="2018-10" db="EMBL/GenBank/DDBJ databases">
        <title>Kocuria tytonicola, new bacteria from the preen glands of American barn owls (Tyto furcata).</title>
        <authorList>
            <person name="Braun M.S."/>
            <person name="Wang E."/>
            <person name="Zimmermann S."/>
            <person name="Boutin S."/>
            <person name="Wagner H."/>
            <person name="Wink M."/>
        </authorList>
    </citation>
    <scope>NUCLEOTIDE SEQUENCE [LARGE SCALE GENOMIC DNA]</scope>
    <source>
        <strain evidence="17 18">473</strain>
    </source>
</reference>
<evidence type="ECO:0000256" key="6">
    <source>
        <dbReference type="ARBA" id="ARBA00022801"/>
    </source>
</evidence>
<name>A0A3L9L6G9_9MICC</name>
<dbReference type="SMART" id="SM01232">
    <property type="entry name" value="H2TH"/>
    <property type="match status" value="1"/>
</dbReference>
<keyword evidence="10" id="KW-0456">Lyase</keyword>
<evidence type="ECO:0000256" key="3">
    <source>
        <dbReference type="ARBA" id="ARBA00022723"/>
    </source>
</evidence>
<dbReference type="Gene3D" id="3.20.190.10">
    <property type="entry name" value="MutM-like, N-terminal"/>
    <property type="match status" value="1"/>
</dbReference>
<evidence type="ECO:0000256" key="1">
    <source>
        <dbReference type="ARBA" id="ARBA00009409"/>
    </source>
</evidence>
<dbReference type="EC" id="4.2.99.18" evidence="2"/>
<evidence type="ECO:0000313" key="17">
    <source>
        <dbReference type="EMBL" id="RLY94161.1"/>
    </source>
</evidence>
<evidence type="ECO:0000256" key="8">
    <source>
        <dbReference type="ARBA" id="ARBA00023125"/>
    </source>
</evidence>
<keyword evidence="12" id="KW-0326">Glycosidase</keyword>
<dbReference type="GO" id="GO:0008270">
    <property type="term" value="F:zinc ion binding"/>
    <property type="evidence" value="ECO:0007669"/>
    <property type="project" value="UniProtKB-KW"/>
</dbReference>
<keyword evidence="3" id="KW-0479">Metal-binding</keyword>
<dbReference type="GO" id="GO:0140078">
    <property type="term" value="F:class I DNA-(apurinic or apyrimidinic site) endonuclease activity"/>
    <property type="evidence" value="ECO:0007669"/>
    <property type="project" value="UniProtKB-EC"/>
</dbReference>
<dbReference type="GO" id="GO:0003684">
    <property type="term" value="F:damaged DNA binding"/>
    <property type="evidence" value="ECO:0007669"/>
    <property type="project" value="InterPro"/>
</dbReference>
<keyword evidence="11" id="KW-0511">Multifunctional enzyme</keyword>
<dbReference type="PANTHER" id="PTHR42697:SF1">
    <property type="entry name" value="ENDONUCLEASE 8"/>
    <property type="match status" value="1"/>
</dbReference>
<dbReference type="InterPro" id="IPR012319">
    <property type="entry name" value="FPG_cat"/>
</dbReference>
<dbReference type="PANTHER" id="PTHR42697">
    <property type="entry name" value="ENDONUCLEASE 8"/>
    <property type="match status" value="1"/>
</dbReference>
<dbReference type="Pfam" id="PF01149">
    <property type="entry name" value="Fapy_DNA_glyco"/>
    <property type="match status" value="1"/>
</dbReference>
<dbReference type="InterPro" id="IPR000214">
    <property type="entry name" value="Znf_DNA_glyclase/AP_lyase"/>
</dbReference>
<dbReference type="PROSITE" id="PS51068">
    <property type="entry name" value="FPG_CAT"/>
    <property type="match status" value="1"/>
</dbReference>
<dbReference type="Proteomes" id="UP000277871">
    <property type="component" value="Unassembled WGS sequence"/>
</dbReference>
<evidence type="ECO:0000256" key="5">
    <source>
        <dbReference type="ARBA" id="ARBA00022771"/>
    </source>
</evidence>
<keyword evidence="5 13" id="KW-0863">Zinc-finger</keyword>
<evidence type="ECO:0000256" key="11">
    <source>
        <dbReference type="ARBA" id="ARBA00023268"/>
    </source>
</evidence>
<accession>A0A3L9L6G9</accession>
<evidence type="ECO:0000256" key="12">
    <source>
        <dbReference type="ARBA" id="ARBA00023295"/>
    </source>
</evidence>
<feature type="region of interest" description="Disordered" evidence="14">
    <location>
        <begin position="94"/>
        <end position="171"/>
    </location>
</feature>
<evidence type="ECO:0000256" key="2">
    <source>
        <dbReference type="ARBA" id="ARBA00012720"/>
    </source>
</evidence>
<dbReference type="Pfam" id="PF06831">
    <property type="entry name" value="H2TH"/>
    <property type="match status" value="1"/>
</dbReference>
<dbReference type="InterPro" id="IPR015886">
    <property type="entry name" value="H2TH_FPG"/>
</dbReference>
<protein>
    <recommendedName>
        <fullName evidence="2">DNA-(apurinic or apyrimidinic site) lyase</fullName>
        <ecNumber evidence="2">4.2.99.18</ecNumber>
    </recommendedName>
</protein>
<dbReference type="PROSITE" id="PS51066">
    <property type="entry name" value="ZF_FPG_2"/>
    <property type="match status" value="1"/>
</dbReference>
<evidence type="ECO:0000256" key="10">
    <source>
        <dbReference type="ARBA" id="ARBA00023239"/>
    </source>
</evidence>
<proteinExistence type="inferred from homology"/>
<dbReference type="GO" id="GO:0006284">
    <property type="term" value="P:base-excision repair"/>
    <property type="evidence" value="ECO:0007669"/>
    <property type="project" value="InterPro"/>
</dbReference>